<proteinExistence type="inferred from homology"/>
<evidence type="ECO:0000256" key="2">
    <source>
        <dbReference type="ARBA" id="ARBA00022946"/>
    </source>
</evidence>
<dbReference type="Proteomes" id="UP000594262">
    <property type="component" value="Unplaced"/>
</dbReference>
<dbReference type="AlphaFoldDB" id="A0A7M5XG92"/>
<reference evidence="3" key="1">
    <citation type="submission" date="2021-01" db="UniProtKB">
        <authorList>
            <consortium name="EnsemblMetazoa"/>
        </authorList>
    </citation>
    <scope>IDENTIFICATION</scope>
</reference>
<keyword evidence="4" id="KW-1185">Reference proteome</keyword>
<evidence type="ECO:0000313" key="4">
    <source>
        <dbReference type="Proteomes" id="UP000594262"/>
    </source>
</evidence>
<protein>
    <recommendedName>
        <fullName evidence="5">mTERF domain containing protein</fullName>
    </recommendedName>
</protein>
<dbReference type="InterPro" id="IPR003690">
    <property type="entry name" value="MTERF"/>
</dbReference>
<dbReference type="GO" id="GO:0003676">
    <property type="term" value="F:nucleic acid binding"/>
    <property type="evidence" value="ECO:0007669"/>
    <property type="project" value="InterPro"/>
</dbReference>
<dbReference type="Gene3D" id="1.25.70.10">
    <property type="entry name" value="Transcription termination factor 3, mitochondrial"/>
    <property type="match status" value="2"/>
</dbReference>
<keyword evidence="2" id="KW-0809">Transit peptide</keyword>
<sequence>MNSRVGKVDMKFLTLLSKNYLGLVSRIVILPCRNCSYSMKKAKSNPYRKKVTQKKPKIHKDHPVIQYLNEVKIQEANLKRPSQKSILGVETNKLLYSLETNKAQVLGYDVTEFKTRVQLFLDLKTSLSDAISLSLAIPSIFHINDTNLRSIARILRRYNISVEKLVYKYPYVCAMNRNHVEDNLKILSEIFPKDELDDFIFNNPQMIVFKLDRTCVEKLTQHSLASDENTLKLNNIKVTLNSPAVNNVQLDTLVPAGKTFDQLIDEEMIELLTSYDIDLQYMYKLCPEFLVTPINTIEECLEYITGSPFYFEVDDVQQLLKTYPDIVLMFDNEETLKMVSYLETVFTQKGHLYRILNEDPEMLRDSDTFFRRIEIFKIFKFKKSDIALILAQPGGTSFFTDCLEFTDDGINESLEFFFSKTDIVPSQIVFSVQACLSPKFTKIARERVSYMRKIQKMHILAKKRKRKRSQITLKSVIKCELEHFITSICGTTQSDYDVFLKDYTQTK</sequence>
<organism evidence="3 4">
    <name type="scientific">Clytia hemisphaerica</name>
    <dbReference type="NCBI Taxonomy" id="252671"/>
    <lineage>
        <taxon>Eukaryota</taxon>
        <taxon>Metazoa</taxon>
        <taxon>Cnidaria</taxon>
        <taxon>Hydrozoa</taxon>
        <taxon>Hydroidolina</taxon>
        <taxon>Leptothecata</taxon>
        <taxon>Obeliida</taxon>
        <taxon>Clytiidae</taxon>
        <taxon>Clytia</taxon>
    </lineage>
</organism>
<accession>A0A7M5XG92</accession>
<name>A0A7M5XG92_9CNID</name>
<dbReference type="OrthoDB" id="637682at2759"/>
<dbReference type="Pfam" id="PF02536">
    <property type="entry name" value="mTERF"/>
    <property type="match status" value="2"/>
</dbReference>
<dbReference type="GeneID" id="136823390"/>
<evidence type="ECO:0000313" key="3">
    <source>
        <dbReference type="EnsemblMetazoa" id="CLYHEMP022460.1"/>
    </source>
</evidence>
<evidence type="ECO:0008006" key="5">
    <source>
        <dbReference type="Google" id="ProtNLM"/>
    </source>
</evidence>
<evidence type="ECO:0000256" key="1">
    <source>
        <dbReference type="ARBA" id="ARBA00007692"/>
    </source>
</evidence>
<comment type="similarity">
    <text evidence="1">Belongs to the mTERF family.</text>
</comment>
<dbReference type="EnsemblMetazoa" id="CLYHEMT022460.1">
    <property type="protein sequence ID" value="CLYHEMP022460.1"/>
    <property type="gene ID" value="CLYHEMG022460"/>
</dbReference>
<dbReference type="RefSeq" id="XP_066935672.1">
    <property type="nucleotide sequence ID" value="XM_067079571.1"/>
</dbReference>
<dbReference type="InterPro" id="IPR038538">
    <property type="entry name" value="MTERF_sf"/>
</dbReference>